<dbReference type="OrthoDB" id="1703439at2759"/>
<proteinExistence type="inferred from homology"/>
<comment type="similarity">
    <text evidence="7">Belongs to the plant Proton pump-interactor protein family.</text>
</comment>
<dbReference type="InterPro" id="IPR055282">
    <property type="entry name" value="PPI1-4"/>
</dbReference>
<accession>A0A835GWH4</accession>
<evidence type="ECO:0000256" key="9">
    <source>
        <dbReference type="SAM" id="Phobius"/>
    </source>
</evidence>
<keyword evidence="3 9" id="KW-0812">Transmembrane</keyword>
<gene>
    <name evidence="10" type="ORF">IFM89_039546</name>
</gene>
<comment type="caution">
    <text evidence="10">The sequence shown here is derived from an EMBL/GenBank/DDBJ whole genome shotgun (WGS) entry which is preliminary data.</text>
</comment>
<evidence type="ECO:0000256" key="7">
    <source>
        <dbReference type="ARBA" id="ARBA00038080"/>
    </source>
</evidence>
<comment type="subcellular location">
    <subcellularLocation>
        <location evidence="1">Cell membrane</location>
        <topology evidence="1">Single-pass membrane protein</topology>
    </subcellularLocation>
</comment>
<reference evidence="10 11" key="1">
    <citation type="submission" date="2020-10" db="EMBL/GenBank/DDBJ databases">
        <title>The Coptis chinensis genome and diversification of protoberbering-type alkaloids.</title>
        <authorList>
            <person name="Wang B."/>
            <person name="Shu S."/>
            <person name="Song C."/>
            <person name="Liu Y."/>
        </authorList>
    </citation>
    <scope>NUCLEOTIDE SEQUENCE [LARGE SCALE GENOMIC DNA]</scope>
    <source>
        <strain evidence="10">HL-2020</strain>
        <tissue evidence="10">Leaf</tissue>
    </source>
</reference>
<evidence type="ECO:0000256" key="1">
    <source>
        <dbReference type="ARBA" id="ARBA00004162"/>
    </source>
</evidence>
<feature type="compositionally biased region" description="Basic and acidic residues" evidence="8">
    <location>
        <begin position="1"/>
        <end position="12"/>
    </location>
</feature>
<feature type="compositionally biased region" description="Basic and acidic residues" evidence="8">
    <location>
        <begin position="258"/>
        <end position="268"/>
    </location>
</feature>
<evidence type="ECO:0000256" key="4">
    <source>
        <dbReference type="ARBA" id="ARBA00022989"/>
    </source>
</evidence>
<dbReference type="GO" id="GO:0005886">
    <property type="term" value="C:plasma membrane"/>
    <property type="evidence" value="ECO:0007669"/>
    <property type="project" value="UniProtKB-SubCell"/>
</dbReference>
<dbReference type="AlphaFoldDB" id="A0A835GWH4"/>
<organism evidence="10 11">
    <name type="scientific">Coptis chinensis</name>
    <dbReference type="NCBI Taxonomy" id="261450"/>
    <lineage>
        <taxon>Eukaryota</taxon>
        <taxon>Viridiplantae</taxon>
        <taxon>Streptophyta</taxon>
        <taxon>Embryophyta</taxon>
        <taxon>Tracheophyta</taxon>
        <taxon>Spermatophyta</taxon>
        <taxon>Magnoliopsida</taxon>
        <taxon>Ranunculales</taxon>
        <taxon>Ranunculaceae</taxon>
        <taxon>Coptidoideae</taxon>
        <taxon>Coptis</taxon>
    </lineage>
</organism>
<keyword evidence="6 9" id="KW-0472">Membrane</keyword>
<feature type="region of interest" description="Disordered" evidence="8">
    <location>
        <begin position="760"/>
        <end position="867"/>
    </location>
</feature>
<keyword evidence="2" id="KW-1003">Cell membrane</keyword>
<feature type="compositionally biased region" description="Basic and acidic residues" evidence="8">
    <location>
        <begin position="97"/>
        <end position="106"/>
    </location>
</feature>
<protein>
    <submittedName>
        <fullName evidence="10">Uncharacterized protein</fullName>
    </submittedName>
</protein>
<evidence type="ECO:0000256" key="6">
    <source>
        <dbReference type="ARBA" id="ARBA00023136"/>
    </source>
</evidence>
<keyword evidence="11" id="KW-1185">Reference proteome</keyword>
<dbReference type="PANTHER" id="PTHR32219:SF3">
    <property type="entry name" value="CALPONIN-LIKE DOMAIN PROTEIN"/>
    <property type="match status" value="1"/>
</dbReference>
<evidence type="ECO:0000256" key="8">
    <source>
        <dbReference type="SAM" id="MobiDB-lite"/>
    </source>
</evidence>
<evidence type="ECO:0000313" key="11">
    <source>
        <dbReference type="Proteomes" id="UP000631114"/>
    </source>
</evidence>
<feature type="compositionally biased region" description="Polar residues" evidence="8">
    <location>
        <begin position="270"/>
        <end position="281"/>
    </location>
</feature>
<evidence type="ECO:0000313" key="10">
    <source>
        <dbReference type="EMBL" id="KAF9587238.1"/>
    </source>
</evidence>
<keyword evidence="4 9" id="KW-1133">Transmembrane helix</keyword>
<feature type="region of interest" description="Disordered" evidence="8">
    <location>
        <begin position="97"/>
        <end position="344"/>
    </location>
</feature>
<feature type="region of interest" description="Disordered" evidence="8">
    <location>
        <begin position="1"/>
        <end position="24"/>
    </location>
</feature>
<name>A0A835GWH4_9MAGN</name>
<sequence>MASNLEEAKNNSDDPVVGGDCNGIPLADDDASYVFVVNDPPPVHTDPKPTTHESVQVTINADAPTHHDHEEVDANAQAPNYKTEAMGEEITEHDTIILNESHDETKLAQPPMTPEEDQDQAKFLDSELESEEASQILDTTEEAGEESESHQLNNNGGEIEEHSNLDPSAQHTQFTPTQAVNPEPCMHLETENLNSGMHSCPSDDNQVEIEATNGFTSCPVELPVSENDKESESVCPTDDLQSVPPNAKDYFQNTRLASKPETDAKDISAENAQGSGSSSNLPADPVDDSESGGGHSSPSKGEASSAGIGRLESVASNGPIVSGDSKPDHVNNVKSIEDAGDHTVTRDSIGKSICQGEGIEAIDSNESLSPLPEEAMKVDNEVEKSPFRFLVRVPRYIDDKLKSQIELAQGQVDEKTRNRDDIRSIIQLKRATCGEYREKFEAARSEERGAREALNAKRREMDSVQSVINRVKNANSIGDIDDRVHNMEHRIEHETVSLKEEKQLIREIKQLKHLREQLSSSLGQQAELQPNPEERVKVEEHFKEMGSCRNEVIREEGITKAAWKIYFDENEKLKELQAQFRAADDLRQEAYMQLQNLKKQLYEKNKHFRMYKDNVRQAEDYSSAGDKEALQLLCVKQVETVMELWNKNDEFRNEYIRCNTMSTLRRLRTLDGRSLGPDEEPPLLRSTFDKRVDSSLASANKIDIPSLPALQQKELVRQAVISVVKLEEKNPKADSKSDAHMVDKYPRAKVKTITKSAGMENGIVTVSSGGEDRQQNDEEDKKTVEEKESARKVEELRKEEEAVKLKEQRRLEEKAKAKEAEERKRRNAEKAQARAELRAQKDAELKEKEREKRAKKKERKKEKVEAASGGIDAEYASRIEITEPENTEELEIKEKSKTLVKRPQKSSAMSKQIKPKVVPPPLRNRGKKRMQQWMWILLAVMVVVALFLVGNIGFSFKYGLPSFGS</sequence>
<keyword evidence="5" id="KW-0175">Coiled coil</keyword>
<feature type="compositionally biased region" description="Polar residues" evidence="8">
    <location>
        <begin position="165"/>
        <end position="180"/>
    </location>
</feature>
<dbReference type="Proteomes" id="UP000631114">
    <property type="component" value="Unassembled WGS sequence"/>
</dbReference>
<evidence type="ECO:0000256" key="3">
    <source>
        <dbReference type="ARBA" id="ARBA00022692"/>
    </source>
</evidence>
<feature type="compositionally biased region" description="Basic and acidic residues" evidence="8">
    <location>
        <begin position="770"/>
        <end position="852"/>
    </location>
</feature>
<dbReference type="PANTHER" id="PTHR32219">
    <property type="entry name" value="RNA-BINDING PROTEIN YLMH-RELATED"/>
    <property type="match status" value="1"/>
</dbReference>
<feature type="region of interest" description="Disordered" evidence="8">
    <location>
        <begin position="886"/>
        <end position="924"/>
    </location>
</feature>
<feature type="compositionally biased region" description="Basic and acidic residues" evidence="8">
    <location>
        <begin position="325"/>
        <end position="344"/>
    </location>
</feature>
<feature type="transmembrane region" description="Helical" evidence="9">
    <location>
        <begin position="933"/>
        <end position="956"/>
    </location>
</feature>
<evidence type="ECO:0000256" key="5">
    <source>
        <dbReference type="ARBA" id="ARBA00023054"/>
    </source>
</evidence>
<dbReference type="EMBL" id="JADFTS010000021">
    <property type="protein sequence ID" value="KAF9587238.1"/>
    <property type="molecule type" value="Genomic_DNA"/>
</dbReference>
<evidence type="ECO:0000256" key="2">
    <source>
        <dbReference type="ARBA" id="ARBA00022475"/>
    </source>
</evidence>